<dbReference type="Gene3D" id="3.30.2310.20">
    <property type="entry name" value="RelE-like"/>
    <property type="match status" value="1"/>
</dbReference>
<evidence type="ECO:0000256" key="2">
    <source>
        <dbReference type="SAM" id="Phobius"/>
    </source>
</evidence>
<evidence type="ECO:0000313" key="3">
    <source>
        <dbReference type="EMBL" id="EJZ84654.1"/>
    </source>
</evidence>
<evidence type="ECO:0008006" key="5">
    <source>
        <dbReference type="Google" id="ProtNLM"/>
    </source>
</evidence>
<dbReference type="PATRIC" id="fig|742818.3.peg.287"/>
<keyword evidence="2" id="KW-0472">Membrane</keyword>
<keyword evidence="2" id="KW-0812">Transmembrane</keyword>
<dbReference type="eggNOG" id="COG3668">
    <property type="taxonomic scope" value="Bacteria"/>
</dbReference>
<keyword evidence="4" id="KW-1185">Reference proteome</keyword>
<dbReference type="InParanoid" id="K0YYE6"/>
<proteinExistence type="predicted"/>
<dbReference type="AlphaFoldDB" id="K0YYE6"/>
<keyword evidence="2" id="KW-1133">Transmembrane helix</keyword>
<dbReference type="Pfam" id="PF05016">
    <property type="entry name" value="ParE_toxin"/>
    <property type="match status" value="1"/>
</dbReference>
<evidence type="ECO:0000313" key="4">
    <source>
        <dbReference type="Proteomes" id="UP000006069"/>
    </source>
</evidence>
<organism evidence="3 4">
    <name type="scientific">Slackia piriformis YIT 12062</name>
    <dbReference type="NCBI Taxonomy" id="742818"/>
    <lineage>
        <taxon>Bacteria</taxon>
        <taxon>Bacillati</taxon>
        <taxon>Actinomycetota</taxon>
        <taxon>Coriobacteriia</taxon>
        <taxon>Eggerthellales</taxon>
        <taxon>Eggerthellaceae</taxon>
        <taxon>Slackia</taxon>
    </lineage>
</organism>
<comment type="caution">
    <text evidence="3">The sequence shown here is derived from an EMBL/GenBank/DDBJ whole genome shotgun (WGS) entry which is preliminary data.</text>
</comment>
<feature type="transmembrane region" description="Helical" evidence="2">
    <location>
        <begin position="58"/>
        <end position="78"/>
    </location>
</feature>
<gene>
    <name evidence="3" type="ORF">HMPREF9451_00258</name>
</gene>
<dbReference type="Proteomes" id="UP000006069">
    <property type="component" value="Unassembled WGS sequence"/>
</dbReference>
<evidence type="ECO:0000256" key="1">
    <source>
        <dbReference type="ARBA" id="ARBA00022649"/>
    </source>
</evidence>
<dbReference type="InterPro" id="IPR007712">
    <property type="entry name" value="RelE/ParE_toxin"/>
</dbReference>
<dbReference type="OrthoDB" id="3183589at2"/>
<name>K0YYE6_9ACTN</name>
<accession>K0YYE6</accession>
<dbReference type="HOGENOM" id="CLU_147162_6_1_11"/>
<reference evidence="3 4" key="1">
    <citation type="submission" date="2012-08" db="EMBL/GenBank/DDBJ databases">
        <title>The Genome Sequence of Slackia piriformis YIT 12062.</title>
        <authorList>
            <consortium name="The Broad Institute Genome Sequencing Platform"/>
            <person name="Earl A."/>
            <person name="Ward D."/>
            <person name="Feldgarden M."/>
            <person name="Gevers D."/>
            <person name="Morotomi M."/>
            <person name="Walker B."/>
            <person name="Young S.K."/>
            <person name="Zeng Q."/>
            <person name="Gargeya S."/>
            <person name="Fitzgerald M."/>
            <person name="Haas B."/>
            <person name="Abouelleil A."/>
            <person name="Alvarado L."/>
            <person name="Arachchi H.M."/>
            <person name="Berlin A.M."/>
            <person name="Chapman S.B."/>
            <person name="Goldberg J."/>
            <person name="Griggs A."/>
            <person name="Gujja S."/>
            <person name="Hansen M."/>
            <person name="Howarth C."/>
            <person name="Imamovic A."/>
            <person name="Larimer J."/>
            <person name="McCowen C."/>
            <person name="Montmayeur A."/>
            <person name="Murphy C."/>
            <person name="Neiman D."/>
            <person name="Pearson M."/>
            <person name="Priest M."/>
            <person name="Roberts A."/>
            <person name="Saif S."/>
            <person name="Shea T."/>
            <person name="Sisk P."/>
            <person name="Sykes S."/>
            <person name="Wortman J."/>
            <person name="Nusbaum C."/>
            <person name="Birren B."/>
        </authorList>
    </citation>
    <scope>NUCLEOTIDE SEQUENCE [LARGE SCALE GENOMIC DNA]</scope>
    <source>
        <strain evidence="3 4">YIT 12062</strain>
    </source>
</reference>
<keyword evidence="1" id="KW-1277">Toxin-antitoxin system</keyword>
<sequence>MACRVKIQPTASKELEGIVAYLSSFGPNTAASFLDEWENALERLREESIIHRLSRFDILARLGYCTILIKGYIALYFIEDGDVIIAHLFHQSQDYANIVLNGI</sequence>
<dbReference type="EMBL" id="ADMD01000001">
    <property type="protein sequence ID" value="EJZ84654.1"/>
    <property type="molecule type" value="Genomic_DNA"/>
</dbReference>
<dbReference type="InterPro" id="IPR035093">
    <property type="entry name" value="RelE/ParE_toxin_dom_sf"/>
</dbReference>
<dbReference type="RefSeq" id="WP_009138494.1">
    <property type="nucleotide sequence ID" value="NZ_JH815198.1"/>
</dbReference>
<protein>
    <recommendedName>
        <fullName evidence="5">RelE/StbE family addiction module toxin</fullName>
    </recommendedName>
</protein>